<dbReference type="HOGENOM" id="CLU_078469_1_1_11"/>
<dbReference type="Pfam" id="PF01022">
    <property type="entry name" value="HTH_5"/>
    <property type="match status" value="1"/>
</dbReference>
<evidence type="ECO:0000256" key="1">
    <source>
        <dbReference type="SAM" id="MobiDB-lite"/>
    </source>
</evidence>
<dbReference type="GO" id="GO:0003700">
    <property type="term" value="F:DNA-binding transcription factor activity"/>
    <property type="evidence" value="ECO:0007669"/>
    <property type="project" value="InterPro"/>
</dbReference>
<evidence type="ECO:0000313" key="3">
    <source>
        <dbReference type="EMBL" id="ADP78933.1"/>
    </source>
</evidence>
<dbReference type="eggNOG" id="COG2345">
    <property type="taxonomic scope" value="Bacteria"/>
</dbReference>
<accession>E3IW91</accession>
<dbReference type="InterPro" id="IPR001845">
    <property type="entry name" value="HTH_ArsR_DNA-bd_dom"/>
</dbReference>
<dbReference type="SMART" id="SM00418">
    <property type="entry name" value="HTH_ARSR"/>
    <property type="match status" value="1"/>
</dbReference>
<dbReference type="InterPro" id="IPR011991">
    <property type="entry name" value="ArsR-like_HTH"/>
</dbReference>
<dbReference type="Proteomes" id="UP000002484">
    <property type="component" value="Chromosome"/>
</dbReference>
<proteinExistence type="predicted"/>
<dbReference type="STRING" id="298654.FraEuI1c_0855"/>
<evidence type="ECO:0000259" key="2">
    <source>
        <dbReference type="SMART" id="SM00418"/>
    </source>
</evidence>
<protein>
    <submittedName>
        <fullName evidence="3">Putative transcriptional regulator</fullName>
    </submittedName>
</protein>
<feature type="domain" description="HTH arsR-type" evidence="2">
    <location>
        <begin position="35"/>
        <end position="122"/>
    </location>
</feature>
<dbReference type="SUPFAM" id="SSF46785">
    <property type="entry name" value="Winged helix' DNA-binding domain"/>
    <property type="match status" value="1"/>
</dbReference>
<feature type="region of interest" description="Disordered" evidence="1">
    <location>
        <begin position="90"/>
        <end position="114"/>
    </location>
</feature>
<evidence type="ECO:0000313" key="4">
    <source>
        <dbReference type="Proteomes" id="UP000002484"/>
    </source>
</evidence>
<organism evidence="3 4">
    <name type="scientific">Pseudofrankia inefficax (strain DSM 45817 / CECT 9037 / DDB 130130 / EuI1c)</name>
    <name type="common">Frankia inefficax</name>
    <dbReference type="NCBI Taxonomy" id="298654"/>
    <lineage>
        <taxon>Bacteria</taxon>
        <taxon>Bacillati</taxon>
        <taxon>Actinomycetota</taxon>
        <taxon>Actinomycetes</taxon>
        <taxon>Frankiales</taxon>
        <taxon>Frankiaceae</taxon>
        <taxon>Pseudofrankia</taxon>
    </lineage>
</organism>
<dbReference type="AlphaFoldDB" id="E3IW91"/>
<keyword evidence="4" id="KW-1185">Reference proteome</keyword>
<dbReference type="InterPro" id="IPR036388">
    <property type="entry name" value="WH-like_DNA-bd_sf"/>
</dbReference>
<gene>
    <name evidence="3" type="ordered locus">FraEuI1c_0855</name>
</gene>
<dbReference type="CDD" id="cd00090">
    <property type="entry name" value="HTH_ARSR"/>
    <property type="match status" value="1"/>
</dbReference>
<dbReference type="EMBL" id="CP002299">
    <property type="protein sequence ID" value="ADP78933.1"/>
    <property type="molecule type" value="Genomic_DNA"/>
</dbReference>
<dbReference type="Gene3D" id="1.10.10.10">
    <property type="entry name" value="Winged helix-like DNA-binding domain superfamily/Winged helix DNA-binding domain"/>
    <property type="match status" value="1"/>
</dbReference>
<dbReference type="InParanoid" id="E3IW91"/>
<feature type="region of interest" description="Disordered" evidence="1">
    <location>
        <begin position="1"/>
        <end position="36"/>
    </location>
</feature>
<reference evidence="3 4" key="1">
    <citation type="submission" date="2010-10" db="EMBL/GenBank/DDBJ databases">
        <title>Complete sequence of Frankia sp. EuI1c.</title>
        <authorList>
            <consortium name="US DOE Joint Genome Institute"/>
            <person name="Lucas S."/>
            <person name="Copeland A."/>
            <person name="Lapidus A."/>
            <person name="Cheng J.-F."/>
            <person name="Bruce D."/>
            <person name="Goodwin L."/>
            <person name="Pitluck S."/>
            <person name="Chertkov O."/>
            <person name="Detter J.C."/>
            <person name="Han C."/>
            <person name="Tapia R."/>
            <person name="Land M."/>
            <person name="Hauser L."/>
            <person name="Jeffries C."/>
            <person name="Kyrpides N."/>
            <person name="Ivanova N."/>
            <person name="Mikhailova N."/>
            <person name="Beauchemin N."/>
            <person name="Sen A."/>
            <person name="Sur S.A."/>
            <person name="Gtari M."/>
            <person name="Wall L."/>
            <person name="Tisa L."/>
            <person name="Woyke T."/>
        </authorList>
    </citation>
    <scope>NUCLEOTIDE SEQUENCE [LARGE SCALE GENOMIC DNA]</scope>
    <source>
        <strain evidence="4">DSM 45817 / CECT 9037 / EuI1c</strain>
    </source>
</reference>
<dbReference type="InterPro" id="IPR036390">
    <property type="entry name" value="WH_DNA-bd_sf"/>
</dbReference>
<sequence length="266" mass="27807">MTSRPGPADSGGRPAPNGGGPRVGPESDPVADRSRRHGALAVASRLDLLRLLRAAPGPLDAHQLAQESGLAVSTVRFHLDRLAAAGLVVSEPRPRSTPGRPRVTYTSTSPGDDRGAYEQLAGALAANLADSAADKAARAERAGRAWADERYSARSRDVDGPPGRELRALGDVLQEVMALFTEVGFDPELDGEPGGQRLLLHACPFLGVAKAHPDVVCTLHLGLLRGTLEHLGAPPLDTRLVPFAEPGLCVAHLTTPSGPARGRSRA</sequence>
<name>E3IW91_PSEI1</name>
<dbReference type="KEGG" id="fri:FraEuI1c_0855"/>